<dbReference type="HOGENOM" id="CLU_074896_2_1_1"/>
<dbReference type="AlphaFoldDB" id="A0A1S4FDS2"/>
<evidence type="ECO:0000256" key="5">
    <source>
        <dbReference type="SAM" id="MobiDB-lite"/>
    </source>
</evidence>
<dbReference type="PANTHER" id="PTHR21250">
    <property type="entry name" value="PRE-RRNA-PROCESSING PROTEIN TSR2 HOMOLOG"/>
    <property type="match status" value="1"/>
</dbReference>
<sequence length="200" mass="22880">MASSSQIPLAQLQPVFKEIVEHIFNRWTALRLAVEHGMGGPLGLNTAIEIINYITCYCTENKKVDSYDLREVMEEIMDQEFETICEDESVDEISDLLVKYLNMLKENKEDQVRLELARMGPCEIWIKSGNRIKMQSMDDSSGTDADDDDMDQDQDMDMESTPPATRSDMNPSPSTQGSTTQFLEEDVDPGWTQVRGRRRR</sequence>
<protein>
    <recommendedName>
        <fullName evidence="3">Pre-rRNA-processing protein TSR2 homolog</fullName>
    </recommendedName>
</protein>
<dbReference type="KEGG" id="aag:5568059"/>
<feature type="compositionally biased region" description="Polar residues" evidence="5">
    <location>
        <begin position="162"/>
        <end position="182"/>
    </location>
</feature>
<gene>
    <name evidence="6" type="ORF">AaeL_AAEL006502</name>
</gene>
<proteinExistence type="inferred from homology"/>
<comment type="function">
    <text evidence="1">May be involved in 20S pre-rRNA processing.</text>
</comment>
<dbReference type="Proteomes" id="UP000682892">
    <property type="component" value="Unassembled WGS sequence"/>
</dbReference>
<reference evidence="6" key="3">
    <citation type="submission" date="2012-09" db="EMBL/GenBank/DDBJ databases">
        <authorList>
            <consortium name="VectorBase"/>
        </authorList>
    </citation>
    <scope>NUCLEOTIDE SEQUENCE</scope>
    <source>
        <strain evidence="6">Liverpool</strain>
    </source>
</reference>
<feature type="region of interest" description="Disordered" evidence="5">
    <location>
        <begin position="133"/>
        <end position="200"/>
    </location>
</feature>
<reference evidence="6" key="2">
    <citation type="journal article" date="2007" name="Science">
        <title>Genome sequence of Aedes aegypti, a major arbovirus vector.</title>
        <authorList>
            <person name="Nene V."/>
            <person name="Wortman J.R."/>
            <person name="Lawson D."/>
            <person name="Haas B."/>
            <person name="Kodira C."/>
            <person name="Tu Z.J."/>
            <person name="Loftus B."/>
            <person name="Xi Z."/>
            <person name="Megy K."/>
            <person name="Grabherr M."/>
            <person name="Ren Q."/>
            <person name="Zdobnov E.M."/>
            <person name="Lobo N.F."/>
            <person name="Campbell K.S."/>
            <person name="Brown S.E."/>
            <person name="Bonaldo M.F."/>
            <person name="Zhu J."/>
            <person name="Sinkins S.P."/>
            <person name="Hogenkamp D.G."/>
            <person name="Amedeo P."/>
            <person name="Arensburger P."/>
            <person name="Atkinson P.W."/>
            <person name="Bidwell S."/>
            <person name="Biedler J."/>
            <person name="Birney E."/>
            <person name="Bruggner R.V."/>
            <person name="Costas J."/>
            <person name="Coy M.R."/>
            <person name="Crabtree J."/>
            <person name="Crawford M."/>
            <person name="Debruyn B."/>
            <person name="Decaprio D."/>
            <person name="Eiglmeier K."/>
            <person name="Eisenstadt E."/>
            <person name="El-Dorry H."/>
            <person name="Gelbart W.M."/>
            <person name="Gomes S.L."/>
            <person name="Hammond M."/>
            <person name="Hannick L.I."/>
            <person name="Hogan J.R."/>
            <person name="Holmes M.H."/>
            <person name="Jaffe D."/>
            <person name="Johnston J.S."/>
            <person name="Kennedy R.C."/>
            <person name="Koo H."/>
            <person name="Kravitz S."/>
            <person name="Kriventseva E.V."/>
            <person name="Kulp D."/>
            <person name="Labutti K."/>
            <person name="Lee E."/>
            <person name="Li S."/>
            <person name="Lovin D.D."/>
            <person name="Mao C."/>
            <person name="Mauceli E."/>
            <person name="Menck C.F."/>
            <person name="Miller J.R."/>
            <person name="Montgomery P."/>
            <person name="Mori A."/>
            <person name="Nascimento A.L."/>
            <person name="Naveira H.F."/>
            <person name="Nusbaum C."/>
            <person name="O'leary S."/>
            <person name="Orvis J."/>
            <person name="Pertea M."/>
            <person name="Quesneville H."/>
            <person name="Reidenbach K.R."/>
            <person name="Rogers Y.H."/>
            <person name="Roth C.W."/>
            <person name="Schneider J.R."/>
            <person name="Schatz M."/>
            <person name="Shumway M."/>
            <person name="Stanke M."/>
            <person name="Stinson E.O."/>
            <person name="Tubio J.M."/>
            <person name="Vanzee J.P."/>
            <person name="Verjovski-Almeida S."/>
            <person name="Werner D."/>
            <person name="White O."/>
            <person name="Wyder S."/>
            <person name="Zeng Q."/>
            <person name="Zhao Q."/>
            <person name="Zhao Y."/>
            <person name="Hill C.A."/>
            <person name="Raikhel A.S."/>
            <person name="Soares M.B."/>
            <person name="Knudson D.L."/>
            <person name="Lee N.H."/>
            <person name="Galagan J."/>
            <person name="Salzberg S.L."/>
            <person name="Paulsen I.T."/>
            <person name="Dimopoulos G."/>
            <person name="Collins F.H."/>
            <person name="Birren B."/>
            <person name="Fraser-Liggett C.M."/>
            <person name="Severson D.W."/>
        </authorList>
    </citation>
    <scope>NUCLEOTIDE SEQUENCE [LARGE SCALE GENOMIC DNA]</scope>
    <source>
        <strain evidence="6">Liverpool</strain>
    </source>
</reference>
<dbReference type="GO" id="GO:0006364">
    <property type="term" value="P:rRNA processing"/>
    <property type="evidence" value="ECO:0007669"/>
    <property type="project" value="UniProtKB-KW"/>
</dbReference>
<evidence type="ECO:0000313" key="6">
    <source>
        <dbReference type="EMBL" id="EAT41929.1"/>
    </source>
</evidence>
<dbReference type="OrthoDB" id="263560at2759"/>
<comment type="similarity">
    <text evidence="2">Belongs to the TSR2 family.</text>
</comment>
<keyword evidence="4" id="KW-0698">rRNA processing</keyword>
<reference evidence="6" key="1">
    <citation type="submission" date="2005-10" db="EMBL/GenBank/DDBJ databases">
        <authorList>
            <person name="Loftus B.J."/>
            <person name="Nene V.M."/>
            <person name="Hannick L.I."/>
            <person name="Bidwell S."/>
            <person name="Haas B."/>
            <person name="Amedeo P."/>
            <person name="Orvis J."/>
            <person name="Wortman J.R."/>
            <person name="White O.R."/>
            <person name="Salzberg S."/>
            <person name="Shumway M."/>
            <person name="Koo H."/>
            <person name="Zhao Y."/>
            <person name="Holmes M."/>
            <person name="Miller J."/>
            <person name="Schatz M."/>
            <person name="Pop M."/>
            <person name="Pai G."/>
            <person name="Utterback T."/>
            <person name="Rogers Y.-H."/>
            <person name="Kravitz S."/>
            <person name="Fraser C.M."/>
        </authorList>
    </citation>
    <scope>NUCLEOTIDE SEQUENCE</scope>
    <source>
        <strain evidence="6">Liverpool</strain>
    </source>
</reference>
<evidence type="ECO:0000256" key="3">
    <source>
        <dbReference type="ARBA" id="ARBA00017551"/>
    </source>
</evidence>
<accession>A0A1S4FDS2</accession>
<organism evidence="6 7">
    <name type="scientific">Aedes aegypti</name>
    <name type="common">Yellowfever mosquito</name>
    <name type="synonym">Culex aegypti</name>
    <dbReference type="NCBI Taxonomy" id="7159"/>
    <lineage>
        <taxon>Eukaryota</taxon>
        <taxon>Metazoa</taxon>
        <taxon>Ecdysozoa</taxon>
        <taxon>Arthropoda</taxon>
        <taxon>Hexapoda</taxon>
        <taxon>Insecta</taxon>
        <taxon>Pterygota</taxon>
        <taxon>Neoptera</taxon>
        <taxon>Endopterygota</taxon>
        <taxon>Diptera</taxon>
        <taxon>Nematocera</taxon>
        <taxon>Culicoidea</taxon>
        <taxon>Culicidae</taxon>
        <taxon>Culicinae</taxon>
        <taxon>Aedini</taxon>
        <taxon>Aedes</taxon>
        <taxon>Stegomyia</taxon>
    </lineage>
</organism>
<dbReference type="Pfam" id="PF10273">
    <property type="entry name" value="WGG"/>
    <property type="match status" value="1"/>
</dbReference>
<feature type="compositionally biased region" description="Acidic residues" evidence="5">
    <location>
        <begin position="144"/>
        <end position="158"/>
    </location>
</feature>
<evidence type="ECO:0000256" key="1">
    <source>
        <dbReference type="ARBA" id="ARBA00002210"/>
    </source>
</evidence>
<evidence type="ECO:0000256" key="2">
    <source>
        <dbReference type="ARBA" id="ARBA00006524"/>
    </source>
</evidence>
<evidence type="ECO:0000256" key="4">
    <source>
        <dbReference type="ARBA" id="ARBA00022552"/>
    </source>
</evidence>
<dbReference type="InterPro" id="IPR019398">
    <property type="entry name" value="Pre-rRNA_process_TSR2"/>
</dbReference>
<dbReference type="EMBL" id="CH477393">
    <property type="protein sequence ID" value="EAT41929.1"/>
    <property type="molecule type" value="Genomic_DNA"/>
</dbReference>
<dbReference type="OMA" id="QSNWGGP"/>
<evidence type="ECO:0000313" key="7">
    <source>
        <dbReference type="Proteomes" id="UP000682892"/>
    </source>
</evidence>
<name>A0A1S4FDS2_AEDAE</name>